<reference evidence="2" key="1">
    <citation type="journal article" date="2022" name="New Phytol.">
        <title>Evolutionary transition to the ectomycorrhizal habit in the genomes of a hyperdiverse lineage of mushroom-forming fungi.</title>
        <authorList>
            <person name="Looney B."/>
            <person name="Miyauchi S."/>
            <person name="Morin E."/>
            <person name="Drula E."/>
            <person name="Courty P.E."/>
            <person name="Kohler A."/>
            <person name="Kuo A."/>
            <person name="LaButti K."/>
            <person name="Pangilinan J."/>
            <person name="Lipzen A."/>
            <person name="Riley R."/>
            <person name="Andreopoulos W."/>
            <person name="He G."/>
            <person name="Johnson J."/>
            <person name="Nolan M."/>
            <person name="Tritt A."/>
            <person name="Barry K.W."/>
            <person name="Grigoriev I.V."/>
            <person name="Nagy L.G."/>
            <person name="Hibbett D."/>
            <person name="Henrissat B."/>
            <person name="Matheny P.B."/>
            <person name="Labbe J."/>
            <person name="Martin F.M."/>
        </authorList>
    </citation>
    <scope>NUCLEOTIDE SEQUENCE</scope>
    <source>
        <strain evidence="2">BPL690</strain>
    </source>
</reference>
<keyword evidence="3" id="KW-1185">Reference proteome</keyword>
<sequence length="173" mass="19409">MDEAVDSNDRGDRNNGRTEGNRERRSSSGYRGGVWDRRQVNGGSSHNTGRGSAGDGRDGGGGDDHWKDERDWRALSAFSTPSDTESEESEERTRGTPRSDHAQLDRWMSLLLEMITFPLHKAFLRHCVLNGRSESRCAMKRTSVGGCAPYSDNNINKLQFRCHPMKSHVTTPR</sequence>
<organism evidence="2 3">
    <name type="scientific">Multifurca ochricompacta</name>
    <dbReference type="NCBI Taxonomy" id="376703"/>
    <lineage>
        <taxon>Eukaryota</taxon>
        <taxon>Fungi</taxon>
        <taxon>Dikarya</taxon>
        <taxon>Basidiomycota</taxon>
        <taxon>Agaricomycotina</taxon>
        <taxon>Agaricomycetes</taxon>
        <taxon>Russulales</taxon>
        <taxon>Russulaceae</taxon>
        <taxon>Multifurca</taxon>
    </lineage>
</organism>
<evidence type="ECO:0000313" key="2">
    <source>
        <dbReference type="EMBL" id="KAI0304453.1"/>
    </source>
</evidence>
<feature type="compositionally biased region" description="Basic and acidic residues" evidence="1">
    <location>
        <begin position="7"/>
        <end position="26"/>
    </location>
</feature>
<proteinExistence type="predicted"/>
<feature type="region of interest" description="Disordered" evidence="1">
    <location>
        <begin position="1"/>
        <end position="101"/>
    </location>
</feature>
<gene>
    <name evidence="2" type="ORF">B0F90DRAFT_1257918</name>
</gene>
<evidence type="ECO:0000313" key="3">
    <source>
        <dbReference type="Proteomes" id="UP001203297"/>
    </source>
</evidence>
<feature type="compositionally biased region" description="Basic and acidic residues" evidence="1">
    <location>
        <begin position="91"/>
        <end position="101"/>
    </location>
</feature>
<dbReference type="Proteomes" id="UP001203297">
    <property type="component" value="Unassembled WGS sequence"/>
</dbReference>
<dbReference type="EMBL" id="WTXG01000007">
    <property type="protein sequence ID" value="KAI0304453.1"/>
    <property type="molecule type" value="Genomic_DNA"/>
</dbReference>
<comment type="caution">
    <text evidence="2">The sequence shown here is derived from an EMBL/GenBank/DDBJ whole genome shotgun (WGS) entry which is preliminary data.</text>
</comment>
<dbReference type="AlphaFoldDB" id="A0AAD4M715"/>
<protein>
    <submittedName>
        <fullName evidence="2">Uncharacterized protein</fullName>
    </submittedName>
</protein>
<accession>A0AAD4M715</accession>
<feature type="compositionally biased region" description="Basic and acidic residues" evidence="1">
    <location>
        <begin position="55"/>
        <end position="73"/>
    </location>
</feature>
<evidence type="ECO:0000256" key="1">
    <source>
        <dbReference type="SAM" id="MobiDB-lite"/>
    </source>
</evidence>
<name>A0AAD4M715_9AGAM</name>